<gene>
    <name evidence="1" type="ORF">C4K04_4849</name>
</gene>
<dbReference type="RefSeq" id="WP_241176289.1">
    <property type="nucleotide sequence ID" value="NZ_CP027753.1"/>
</dbReference>
<dbReference type="Proteomes" id="UP000268048">
    <property type="component" value="Chromosome"/>
</dbReference>
<evidence type="ECO:0000313" key="1">
    <source>
        <dbReference type="EMBL" id="AZE50504.1"/>
    </source>
</evidence>
<dbReference type="EMBL" id="CP027753">
    <property type="protein sequence ID" value="AZE50504.1"/>
    <property type="molecule type" value="Genomic_DNA"/>
</dbReference>
<evidence type="ECO:0000313" key="2">
    <source>
        <dbReference type="Proteomes" id="UP000268048"/>
    </source>
</evidence>
<proteinExistence type="predicted"/>
<reference evidence="1 2" key="1">
    <citation type="submission" date="2018-03" db="EMBL/GenBank/DDBJ databases">
        <title>Diversity of phytobeneficial traits revealed by whole-genome analysis of worldwide-isolated phenazine-producing Pseudomonas spp.</title>
        <authorList>
            <person name="Biessy A."/>
            <person name="Novinscak A."/>
            <person name="Blom J."/>
            <person name="Leger G."/>
            <person name="Thomashow L.S."/>
            <person name="Cazorla F.M."/>
            <person name="Josic D."/>
            <person name="Filion M."/>
        </authorList>
    </citation>
    <scope>NUCLEOTIDE SEQUENCE [LARGE SCALE GENOMIC DNA]</scope>
    <source>
        <strain evidence="1 2">B25</strain>
    </source>
</reference>
<dbReference type="AlphaFoldDB" id="A0A3G7TTP8"/>
<name>A0A3G7TTP8_9PSED</name>
<organism evidence="1 2">
    <name type="scientific">Pseudomonas chlororaphis</name>
    <dbReference type="NCBI Taxonomy" id="587753"/>
    <lineage>
        <taxon>Bacteria</taxon>
        <taxon>Pseudomonadati</taxon>
        <taxon>Pseudomonadota</taxon>
        <taxon>Gammaproteobacteria</taxon>
        <taxon>Pseudomonadales</taxon>
        <taxon>Pseudomonadaceae</taxon>
        <taxon>Pseudomonas</taxon>
    </lineage>
</organism>
<accession>A0A3G7TTP8</accession>
<sequence>MQTCIQNLIDQGAHIFGEILDADRTQALYCEMVAARAFGAGLFMDEAEYLAQENHLNANPSKTFNFLNAFEPQLQFIEHRASPRCSMKCSAPTMKW</sequence>
<protein>
    <submittedName>
        <fullName evidence="1">Uncharacterized protein</fullName>
    </submittedName>
</protein>